<protein>
    <recommendedName>
        <fullName evidence="3 7">Defect at low temperature protein 1</fullName>
    </recommendedName>
</protein>
<proteinExistence type="inferred from homology"/>
<feature type="compositionally biased region" description="Polar residues" evidence="8">
    <location>
        <begin position="347"/>
        <end position="357"/>
    </location>
</feature>
<dbReference type="PANTHER" id="PTHR40021:SF1">
    <property type="entry name" value="DEFECT AT LOW TEMPERATURE PROTEIN 1"/>
    <property type="match status" value="1"/>
</dbReference>
<dbReference type="AlphaFoldDB" id="A0A9Q0AJS4"/>
<evidence type="ECO:0000256" key="6">
    <source>
        <dbReference type="ARBA" id="ARBA00023136"/>
    </source>
</evidence>
<comment type="caution">
    <text evidence="9">The sequence shown here is derived from an EMBL/GenBank/DDBJ whole genome shotgun (WGS) entry which is preliminary data.</text>
</comment>
<organism evidence="9 10">
    <name type="scientific">Neoarthrinium moseri</name>
    <dbReference type="NCBI Taxonomy" id="1658444"/>
    <lineage>
        <taxon>Eukaryota</taxon>
        <taxon>Fungi</taxon>
        <taxon>Dikarya</taxon>
        <taxon>Ascomycota</taxon>
        <taxon>Pezizomycotina</taxon>
        <taxon>Sordariomycetes</taxon>
        <taxon>Xylariomycetidae</taxon>
        <taxon>Amphisphaeriales</taxon>
        <taxon>Apiosporaceae</taxon>
        <taxon>Neoarthrinium</taxon>
    </lineage>
</organism>
<feature type="transmembrane region" description="Helical" evidence="7">
    <location>
        <begin position="53"/>
        <end position="76"/>
    </location>
</feature>
<evidence type="ECO:0000256" key="8">
    <source>
        <dbReference type="SAM" id="MobiDB-lite"/>
    </source>
</evidence>
<dbReference type="EMBL" id="JAFIMR010000050">
    <property type="protein sequence ID" value="KAI1855721.1"/>
    <property type="molecule type" value="Genomic_DNA"/>
</dbReference>
<keyword evidence="5 7" id="KW-1133">Transmembrane helix</keyword>
<evidence type="ECO:0000256" key="2">
    <source>
        <dbReference type="ARBA" id="ARBA00005550"/>
    </source>
</evidence>
<dbReference type="GO" id="GO:0016020">
    <property type="term" value="C:membrane"/>
    <property type="evidence" value="ECO:0007669"/>
    <property type="project" value="UniProtKB-SubCell"/>
</dbReference>
<feature type="compositionally biased region" description="Polar residues" evidence="8">
    <location>
        <begin position="379"/>
        <end position="392"/>
    </location>
</feature>
<keyword evidence="10" id="KW-1185">Reference proteome</keyword>
<keyword evidence="4 7" id="KW-0812">Transmembrane</keyword>
<feature type="transmembrane region" description="Helical" evidence="7">
    <location>
        <begin position="12"/>
        <end position="33"/>
    </location>
</feature>
<accession>A0A9Q0AJS4</accession>
<name>A0A9Q0AJS4_9PEZI</name>
<dbReference type="Proteomes" id="UP000829685">
    <property type="component" value="Unassembled WGS sequence"/>
</dbReference>
<evidence type="ECO:0000313" key="10">
    <source>
        <dbReference type="Proteomes" id="UP000829685"/>
    </source>
</evidence>
<comment type="similarity">
    <text evidence="2 7">Belongs to the DLT1 family.</text>
</comment>
<evidence type="ECO:0000256" key="4">
    <source>
        <dbReference type="ARBA" id="ARBA00022692"/>
    </source>
</evidence>
<gene>
    <name evidence="7" type="primary">DLT1</name>
    <name evidence="9" type="ORF">JX265_012166</name>
</gene>
<comment type="function">
    <text evidence="1 7">Required for growth under high-pressure and low-temperature conditions.</text>
</comment>
<keyword evidence="6 7" id="KW-0472">Membrane</keyword>
<evidence type="ECO:0000256" key="5">
    <source>
        <dbReference type="ARBA" id="ARBA00022989"/>
    </source>
</evidence>
<sequence>MSHHRSSFRRVLHWIYNTVYVLLCLLLAALILITPGDAIRQVFLNTFQYTNIVIIAVAYLVTVLIVLFIYSLRLYVTRTVLAGIPKSWIPIGKGHVKKGVREMIARELGHSAAVAWAARPKVGAVPAADQREALLGVVVEEDSNEVGRAQSAANDEKGTRTSGNWLRPRRTAAATMESEMGIALPPTSPVWGQIEHPGWGSPNSPDLANVQYGAVLAELPNLIEAKAISLAPPAPDSSDVSPVLDPEAVALLQRTTTMSMRTYIGRLIDLGVLESTQNSFEFLDTYERARFLTRPLPAAAFKRLMHLFAELLRSAQPLDRSVVDTMNEMDGMYSDSASRTDIDDDAPQNTSPTTPAQSLPSVRSLKSVSSRGSRRGSSHQASLASSEGSTNAERLRSPLHRPGMATTNSSGNTRGRYGTAPTTPRSKSGRSGTVHSQNQATRSLSRGSSTNSFAQTRQPYVAGSGSSGNSLRSVSGGSVSQGSVIRLARHDDDTSLPYVLRLTESP</sequence>
<evidence type="ECO:0000256" key="3">
    <source>
        <dbReference type="ARBA" id="ARBA00021353"/>
    </source>
</evidence>
<feature type="compositionally biased region" description="Polar residues" evidence="8">
    <location>
        <begin position="420"/>
        <end position="458"/>
    </location>
</feature>
<feature type="region of interest" description="Disordered" evidence="8">
    <location>
        <begin position="331"/>
        <end position="480"/>
    </location>
</feature>
<evidence type="ECO:0000256" key="1">
    <source>
        <dbReference type="ARBA" id="ARBA00002489"/>
    </source>
</evidence>
<feature type="compositionally biased region" description="Low complexity" evidence="8">
    <location>
        <begin position="463"/>
        <end position="480"/>
    </location>
</feature>
<comment type="subcellular location">
    <subcellularLocation>
        <location evidence="7">Membrane</location>
        <topology evidence="7">Multi-pass membrane protein</topology>
    </subcellularLocation>
</comment>
<feature type="compositionally biased region" description="Low complexity" evidence="8">
    <location>
        <begin position="358"/>
        <end position="371"/>
    </location>
</feature>
<dbReference type="InterPro" id="IPR038869">
    <property type="entry name" value="DLT1"/>
</dbReference>
<reference evidence="9" key="1">
    <citation type="submission" date="2021-03" db="EMBL/GenBank/DDBJ databases">
        <title>Revisited historic fungal species revealed as producer of novel bioactive compounds through whole genome sequencing and comparative genomics.</title>
        <authorList>
            <person name="Vignolle G.A."/>
            <person name="Hochenegger N."/>
            <person name="Mach R.L."/>
            <person name="Mach-Aigner A.R."/>
            <person name="Javad Rahimi M."/>
            <person name="Salim K.A."/>
            <person name="Chan C.M."/>
            <person name="Lim L.B.L."/>
            <person name="Cai F."/>
            <person name="Druzhinina I.S."/>
            <person name="U'Ren J.M."/>
            <person name="Derntl C."/>
        </authorList>
    </citation>
    <scope>NUCLEOTIDE SEQUENCE</scope>
    <source>
        <strain evidence="9">TUCIM 5799</strain>
    </source>
</reference>
<evidence type="ECO:0000256" key="7">
    <source>
        <dbReference type="RuleBase" id="RU367100"/>
    </source>
</evidence>
<dbReference type="PANTHER" id="PTHR40021">
    <property type="entry name" value="DEFECT AT LOW TEMPERATURE PROTEIN 1"/>
    <property type="match status" value="1"/>
</dbReference>
<evidence type="ECO:0000313" key="9">
    <source>
        <dbReference type="EMBL" id="KAI1855721.1"/>
    </source>
</evidence>